<protein>
    <submittedName>
        <fullName evidence="1">Uncharacterized protein</fullName>
    </submittedName>
</protein>
<dbReference type="EMBL" id="HACA01008926">
    <property type="protein sequence ID" value="CDW26287.1"/>
    <property type="molecule type" value="Transcribed_RNA"/>
</dbReference>
<accession>A0A0K2TKV0</accession>
<evidence type="ECO:0000313" key="1">
    <source>
        <dbReference type="EMBL" id="CDW26287.1"/>
    </source>
</evidence>
<feature type="non-terminal residue" evidence="1">
    <location>
        <position position="1"/>
    </location>
</feature>
<dbReference type="AlphaFoldDB" id="A0A0K2TKV0"/>
<name>A0A0K2TKV0_LEPSM</name>
<organism evidence="1">
    <name type="scientific">Lepeophtheirus salmonis</name>
    <name type="common">Salmon louse</name>
    <name type="synonym">Caligus salmonis</name>
    <dbReference type="NCBI Taxonomy" id="72036"/>
    <lineage>
        <taxon>Eukaryota</taxon>
        <taxon>Metazoa</taxon>
        <taxon>Ecdysozoa</taxon>
        <taxon>Arthropoda</taxon>
        <taxon>Crustacea</taxon>
        <taxon>Multicrustacea</taxon>
        <taxon>Hexanauplia</taxon>
        <taxon>Copepoda</taxon>
        <taxon>Siphonostomatoida</taxon>
        <taxon>Caligidae</taxon>
        <taxon>Lepeophtheirus</taxon>
    </lineage>
</organism>
<reference evidence="1" key="1">
    <citation type="submission" date="2014-05" db="EMBL/GenBank/DDBJ databases">
        <authorList>
            <person name="Chronopoulou M."/>
        </authorList>
    </citation>
    <scope>NUCLEOTIDE SEQUENCE</scope>
    <source>
        <tissue evidence="1">Whole organism</tissue>
    </source>
</reference>
<proteinExistence type="predicted"/>
<sequence length="78" mass="9157">QRHTVKLFCVNKRSTSCTTPFKCFRKIPRSRRPTTSTTDENVKSVKSITIREVAQDIEYWLTRTIIFFRSFGHETSVS</sequence>